<reference evidence="4 5" key="1">
    <citation type="submission" date="2023-03" db="EMBL/GenBank/DDBJ databases">
        <title>Draft genome sequence of Thalassotalea eurytherma JCM 18482T.</title>
        <authorList>
            <person name="Sawabe T."/>
        </authorList>
    </citation>
    <scope>NUCLEOTIDE SEQUENCE [LARGE SCALE GENOMIC DNA]</scope>
    <source>
        <strain evidence="4 5">JCM 18482</strain>
    </source>
</reference>
<organism evidence="4 5">
    <name type="scientific">Thalassotalea eurytherma</name>
    <dbReference type="NCBI Taxonomy" id="1144278"/>
    <lineage>
        <taxon>Bacteria</taxon>
        <taxon>Pseudomonadati</taxon>
        <taxon>Pseudomonadota</taxon>
        <taxon>Gammaproteobacteria</taxon>
        <taxon>Alteromonadales</taxon>
        <taxon>Colwelliaceae</taxon>
        <taxon>Thalassotalea</taxon>
    </lineage>
</organism>
<comment type="caution">
    <text evidence="4">The sequence shown here is derived from an EMBL/GenBank/DDBJ whole genome shotgun (WGS) entry which is preliminary data.</text>
</comment>
<dbReference type="Proteomes" id="UP001157133">
    <property type="component" value="Unassembled WGS sequence"/>
</dbReference>
<dbReference type="EMBL" id="BSSU01000005">
    <property type="protein sequence ID" value="GLX81621.1"/>
    <property type="molecule type" value="Genomic_DNA"/>
</dbReference>
<dbReference type="Gene3D" id="3.30.700.10">
    <property type="entry name" value="Glycoprotein, Type 4 Pilin"/>
    <property type="match status" value="1"/>
</dbReference>
<evidence type="ECO:0000313" key="4">
    <source>
        <dbReference type="EMBL" id="GLX81621.1"/>
    </source>
</evidence>
<dbReference type="PANTHER" id="PTHR30093:SF34">
    <property type="entry name" value="PREPILIN PEPTIDASE-DEPENDENT PROTEIN D"/>
    <property type="match status" value="1"/>
</dbReference>
<accession>A0ABQ6H5C0</accession>
<evidence type="ECO:0000313" key="5">
    <source>
        <dbReference type="Proteomes" id="UP001157133"/>
    </source>
</evidence>
<keyword evidence="2" id="KW-0488">Methylation</keyword>
<keyword evidence="3" id="KW-0812">Transmembrane</keyword>
<keyword evidence="5" id="KW-1185">Reference proteome</keyword>
<dbReference type="PROSITE" id="PS00409">
    <property type="entry name" value="PROKAR_NTER_METHYL"/>
    <property type="match status" value="1"/>
</dbReference>
<gene>
    <name evidence="4" type="ORF">theurythT_10730</name>
</gene>
<dbReference type="RefSeq" id="WP_407705014.1">
    <property type="nucleotide sequence ID" value="NZ_BSSU01000005.1"/>
</dbReference>
<dbReference type="Pfam" id="PF07963">
    <property type="entry name" value="N_methyl"/>
    <property type="match status" value="1"/>
</dbReference>
<protein>
    <submittedName>
        <fullName evidence="4">Type IV pili fiber building block protein</fullName>
    </submittedName>
</protein>
<name>A0ABQ6H5C0_9GAMM</name>
<keyword evidence="3" id="KW-0472">Membrane</keyword>
<dbReference type="PANTHER" id="PTHR30093">
    <property type="entry name" value="GENERAL SECRETION PATHWAY PROTEIN G"/>
    <property type="match status" value="1"/>
</dbReference>
<feature type="transmembrane region" description="Helical" evidence="3">
    <location>
        <begin position="12"/>
        <end position="33"/>
    </location>
</feature>
<dbReference type="InterPro" id="IPR045584">
    <property type="entry name" value="Pilin-like"/>
</dbReference>
<evidence type="ECO:0000256" key="3">
    <source>
        <dbReference type="SAM" id="Phobius"/>
    </source>
</evidence>
<keyword evidence="3" id="KW-1133">Transmembrane helix</keyword>
<dbReference type="NCBIfam" id="TIGR02532">
    <property type="entry name" value="IV_pilin_GFxxxE"/>
    <property type="match status" value="1"/>
</dbReference>
<sequence>MKNLMKAKNNKGFTLIELMIVVAIIGILAAVAIPQYTQYTRSADAQSTMSEASPYKTAVAVCIQTNGGALAPCAAGAEGIPAVAGAVTAIAAGVITVNFGDVDGDTTVETGTLTPAIVGGQVQWTYASTAGTNVCTDWVEC</sequence>
<evidence type="ECO:0000256" key="1">
    <source>
        <dbReference type="ARBA" id="ARBA00005233"/>
    </source>
</evidence>
<dbReference type="InterPro" id="IPR012902">
    <property type="entry name" value="N_methyl_site"/>
</dbReference>
<evidence type="ECO:0000256" key="2">
    <source>
        <dbReference type="ARBA" id="ARBA00022481"/>
    </source>
</evidence>
<dbReference type="SUPFAM" id="SSF54523">
    <property type="entry name" value="Pili subunits"/>
    <property type="match status" value="1"/>
</dbReference>
<proteinExistence type="inferred from homology"/>
<comment type="similarity">
    <text evidence="1">Belongs to the N-Me-Phe pilin family.</text>
</comment>